<proteinExistence type="predicted"/>
<feature type="domain" description="AAA+ ATPase" evidence="2">
    <location>
        <begin position="41"/>
        <end position="195"/>
    </location>
</feature>
<dbReference type="Proteomes" id="UP001216674">
    <property type="component" value="Unassembled WGS sequence"/>
</dbReference>
<dbReference type="SMART" id="SM00382">
    <property type="entry name" value="AAA"/>
    <property type="match status" value="1"/>
</dbReference>
<evidence type="ECO:0000313" key="3">
    <source>
        <dbReference type="EMBL" id="MDF3832731.1"/>
    </source>
</evidence>
<dbReference type="EMBL" id="JARJLM010000128">
    <property type="protein sequence ID" value="MDF3832731.1"/>
    <property type="molecule type" value="Genomic_DNA"/>
</dbReference>
<sequence length="810" mass="86879">MLPGNDPFSGPPLNPLKLAPPGEIGPGVERSAIAATWAGSRAAVTLVCAPAGFGKTTAMRQLLVAARQHGVPAAWLNLDSADNDLGRITPYLWAALHTALPSLGEAPSTGQWIDASRGLPGGSARQLLDVLSRVETPFVLFVDEFELVKDSSVLSLFSELAFSLGPGQRLVLGSRHKPGLPLGRLRVQQRLLEIDAPMLRFSAGEVRDYITGCRGIGMADADLGELQARTEGWPAALQLAASALAGRADSRAWLQQLSGTSGNLAEYLAEDVLSRLSEPHRRFVLRSSIFEAFCPQLCDAAFGSADSADWIAQSVSDNLFLLPIEAEGDWYRYHPLFRQFLRAQLSRTAAQELAGLHVRAANWLASTARYAQAIAHASAAGDTALSADLLERCGMDYVRGGQMALVVQWADTLPHAELERRPAVLAATAYAMVFLHRYAAAERLLGALEKHPGASHEEDVTVLRVMLSAWLDRMDDAVLAARMALAGAEPASPFVSGLLHNAVAYGDMLQGRFVPARHALLQAKRELESVNAIYGLTYSACIEGMIDMLQGNVRDGLARFSAMLNRIIASGQRYTSSGPVACTLLAEALYELGDSAAADALLSEYLPLIRDTCLPDHLIVAHRLVARIAWLGGDSGKALEQLNTLQELGDARGIARLGMAAAVDRSRLALLAGDVSSARHALTLAASLAPPSGTLMRYSDDLDDLEIASFRIALVAPDEEADVERVEAALRLAESSGRARRAVRLAWLLAQAHHAAGRSAQAQIWLERALAQAQAWQAQRILADEPWHLQPLLASLARGSMSSIRGTLSG</sequence>
<evidence type="ECO:0000259" key="2">
    <source>
        <dbReference type="SMART" id="SM00382"/>
    </source>
</evidence>
<dbReference type="RefSeq" id="WP_276264275.1">
    <property type="nucleotide sequence ID" value="NZ_JARJLM010000128.1"/>
</dbReference>
<feature type="region of interest" description="Disordered" evidence="1">
    <location>
        <begin position="1"/>
        <end position="21"/>
    </location>
</feature>
<dbReference type="InterPro" id="IPR027417">
    <property type="entry name" value="P-loop_NTPase"/>
</dbReference>
<gene>
    <name evidence="3" type="ORF">P3W85_07200</name>
</gene>
<evidence type="ECO:0000313" key="4">
    <source>
        <dbReference type="Proteomes" id="UP001216674"/>
    </source>
</evidence>
<dbReference type="SUPFAM" id="SSF52540">
    <property type="entry name" value="P-loop containing nucleoside triphosphate hydrolases"/>
    <property type="match status" value="1"/>
</dbReference>
<comment type="caution">
    <text evidence="3">The sequence shown here is derived from an EMBL/GenBank/DDBJ whole genome shotgun (WGS) entry which is preliminary data.</text>
</comment>
<dbReference type="InterPro" id="IPR011990">
    <property type="entry name" value="TPR-like_helical_dom_sf"/>
</dbReference>
<reference evidence="3 4" key="1">
    <citation type="submission" date="2023-03" db="EMBL/GenBank/DDBJ databases">
        <title>Draft assemblies of triclosan tolerant bacteria isolated from returned activated sludge.</title>
        <authorList>
            <person name="Van Hamelsveld S."/>
        </authorList>
    </citation>
    <scope>NUCLEOTIDE SEQUENCE [LARGE SCALE GENOMIC DNA]</scope>
    <source>
        <strain evidence="3 4">GW210010_S58</strain>
    </source>
</reference>
<organism evidence="3 4">
    <name type="scientific">Cupriavidus basilensis</name>
    <dbReference type="NCBI Taxonomy" id="68895"/>
    <lineage>
        <taxon>Bacteria</taxon>
        <taxon>Pseudomonadati</taxon>
        <taxon>Pseudomonadota</taxon>
        <taxon>Betaproteobacteria</taxon>
        <taxon>Burkholderiales</taxon>
        <taxon>Burkholderiaceae</taxon>
        <taxon>Cupriavidus</taxon>
    </lineage>
</organism>
<dbReference type="Pfam" id="PF25873">
    <property type="entry name" value="WHD_MalT"/>
    <property type="match status" value="1"/>
</dbReference>
<evidence type="ECO:0000256" key="1">
    <source>
        <dbReference type="SAM" id="MobiDB-lite"/>
    </source>
</evidence>
<dbReference type="Pfam" id="PF17874">
    <property type="entry name" value="TPR_MalT"/>
    <property type="match status" value="1"/>
</dbReference>
<dbReference type="InterPro" id="IPR041617">
    <property type="entry name" value="TPR_MalT"/>
</dbReference>
<protein>
    <recommendedName>
        <fullName evidence="2">AAA+ ATPase domain-containing protein</fullName>
    </recommendedName>
</protein>
<dbReference type="Gene3D" id="3.40.50.300">
    <property type="entry name" value="P-loop containing nucleotide triphosphate hydrolases"/>
    <property type="match status" value="1"/>
</dbReference>
<accession>A0ABT6AJD7</accession>
<dbReference type="InterPro" id="IPR059106">
    <property type="entry name" value="WHD_MalT"/>
</dbReference>
<keyword evidence="4" id="KW-1185">Reference proteome</keyword>
<dbReference type="Gene3D" id="1.25.40.10">
    <property type="entry name" value="Tetratricopeptide repeat domain"/>
    <property type="match status" value="1"/>
</dbReference>
<name>A0ABT6AJD7_9BURK</name>
<dbReference type="InterPro" id="IPR003593">
    <property type="entry name" value="AAA+_ATPase"/>
</dbReference>